<evidence type="ECO:0000256" key="8">
    <source>
        <dbReference type="ARBA" id="ARBA00023295"/>
    </source>
</evidence>
<sequence length="239" mass="25226">MHPHFTTTISIWLSSTTTALTYSIPSNLAQIYNDHKSTHCTKPLATGFTDGQTSSPTFTYCGDIPNAIFLHSSSNQYDNMDIDCDGTNPNSGNCGNDPSIQPQTTFQDQVSQYGISDLDANVHPYVVFGNTDFDPQGSGMEPLSVMAVVCGGEVVYGIWGDTNGGDATGEASIALAELCSPGTGITGDNGHTADDVMYIGFTGKEAIPGNTADWMAGNKEDFEDSIRGIGERLVGGLVS</sequence>
<keyword evidence="8 11" id="KW-0326">Glycosidase</keyword>
<dbReference type="Proteomes" id="UP000246702">
    <property type="component" value="Unassembled WGS sequence"/>
</dbReference>
<dbReference type="PANTHER" id="PTHR42061">
    <property type="entry name" value="ENDO-CHITOSANASE"/>
    <property type="match status" value="1"/>
</dbReference>
<keyword evidence="13" id="KW-1185">Reference proteome</keyword>
<dbReference type="PANTHER" id="PTHR42061:SF9">
    <property type="entry name" value="ENDO-CHITOSANASE"/>
    <property type="match status" value="1"/>
</dbReference>
<dbReference type="AlphaFoldDB" id="A0A317X923"/>
<dbReference type="InterPro" id="IPR009939">
    <property type="entry name" value="Chitosanase_fungal"/>
</dbReference>
<dbReference type="OrthoDB" id="4756206at2759"/>
<evidence type="ECO:0000256" key="2">
    <source>
        <dbReference type="ARBA" id="ARBA00004613"/>
    </source>
</evidence>
<keyword evidence="5 11" id="KW-0732">Signal</keyword>
<dbReference type="EC" id="3.2.1.132" evidence="11"/>
<dbReference type="Pfam" id="PF07335">
    <property type="entry name" value="Glyco_hydro_75"/>
    <property type="match status" value="1"/>
</dbReference>
<keyword evidence="4" id="KW-0964">Secreted</keyword>
<dbReference type="GeneID" id="37118883"/>
<comment type="catalytic activity">
    <reaction evidence="1 11">
        <text>Endohydrolysis of beta-(1-&gt;4)-linkages between D-glucosamine residues in a partly acetylated chitosan.</text>
        <dbReference type="EC" id="3.2.1.132"/>
    </reaction>
</comment>
<accession>A0A317X923</accession>
<evidence type="ECO:0000313" key="13">
    <source>
        <dbReference type="Proteomes" id="UP000246702"/>
    </source>
</evidence>
<protein>
    <recommendedName>
        <fullName evidence="11">Endo-chitosanase</fullName>
        <ecNumber evidence="11">3.2.1.132</ecNumber>
    </recommendedName>
</protein>
<evidence type="ECO:0000256" key="1">
    <source>
        <dbReference type="ARBA" id="ARBA00000405"/>
    </source>
</evidence>
<organism evidence="12 13">
    <name type="scientific">Aspergillus sclerotioniger CBS 115572</name>
    <dbReference type="NCBI Taxonomy" id="1450535"/>
    <lineage>
        <taxon>Eukaryota</taxon>
        <taxon>Fungi</taxon>
        <taxon>Dikarya</taxon>
        <taxon>Ascomycota</taxon>
        <taxon>Pezizomycotina</taxon>
        <taxon>Eurotiomycetes</taxon>
        <taxon>Eurotiomycetidae</taxon>
        <taxon>Eurotiales</taxon>
        <taxon>Aspergillaceae</taxon>
        <taxon>Aspergillus</taxon>
        <taxon>Aspergillus subgen. Circumdati</taxon>
    </lineage>
</organism>
<evidence type="ECO:0000256" key="3">
    <source>
        <dbReference type="ARBA" id="ARBA00007799"/>
    </source>
</evidence>
<keyword evidence="9 11" id="KW-0624">Polysaccharide degradation</keyword>
<comment type="similarity">
    <text evidence="3 11">Belongs to the glycosyl hydrolase 75 family.</text>
</comment>
<name>A0A317X923_9EURO</name>
<evidence type="ECO:0000256" key="7">
    <source>
        <dbReference type="ARBA" id="ARBA00023277"/>
    </source>
</evidence>
<evidence type="ECO:0000256" key="4">
    <source>
        <dbReference type="ARBA" id="ARBA00022525"/>
    </source>
</evidence>
<keyword evidence="7" id="KW-0119">Carbohydrate metabolism</keyword>
<evidence type="ECO:0000256" key="9">
    <source>
        <dbReference type="ARBA" id="ARBA00023326"/>
    </source>
</evidence>
<keyword evidence="6 11" id="KW-0378">Hydrolase</keyword>
<gene>
    <name evidence="12" type="ORF">BO94DRAFT_614492</name>
</gene>
<dbReference type="GO" id="GO:0005576">
    <property type="term" value="C:extracellular region"/>
    <property type="evidence" value="ECO:0007669"/>
    <property type="project" value="UniProtKB-SubCell"/>
</dbReference>
<dbReference type="EMBL" id="MSFK01000006">
    <property type="protein sequence ID" value="PWY93418.1"/>
    <property type="molecule type" value="Genomic_DNA"/>
</dbReference>
<evidence type="ECO:0000256" key="5">
    <source>
        <dbReference type="ARBA" id="ARBA00022729"/>
    </source>
</evidence>
<reference evidence="12 13" key="1">
    <citation type="submission" date="2016-12" db="EMBL/GenBank/DDBJ databases">
        <title>The genomes of Aspergillus section Nigri reveals drivers in fungal speciation.</title>
        <authorList>
            <consortium name="DOE Joint Genome Institute"/>
            <person name="Vesth T.C."/>
            <person name="Nybo J."/>
            <person name="Theobald S."/>
            <person name="Brandl J."/>
            <person name="Frisvad J.C."/>
            <person name="Nielsen K.F."/>
            <person name="Lyhne E.K."/>
            <person name="Kogle M.E."/>
            <person name="Kuo A."/>
            <person name="Riley R."/>
            <person name="Clum A."/>
            <person name="Nolan M."/>
            <person name="Lipzen A."/>
            <person name="Salamov A."/>
            <person name="Henrissat B."/>
            <person name="Wiebenga A."/>
            <person name="De Vries R.P."/>
            <person name="Grigoriev I.V."/>
            <person name="Mortensen U.H."/>
            <person name="Andersen M.R."/>
            <person name="Baker S.E."/>
        </authorList>
    </citation>
    <scope>NUCLEOTIDE SEQUENCE [LARGE SCALE GENOMIC DNA]</scope>
    <source>
        <strain evidence="12 13">CBS 115572</strain>
    </source>
</reference>
<comment type="function">
    <text evidence="10">Chitosanase catalyzing the endo-type cleavage of chitosan, the deacylated form of chitin. Chitosanase may be crucial in the degradation of the deacetylated portion of chitin in the fungal cell wall. Chitoolisaccharides produced by the hydrolysis of partially N-acetylated chitosan are known to have many biological activities, including antibacterial activity, immune-enhancing effects, and elicitor activity.</text>
</comment>
<evidence type="ECO:0000313" key="12">
    <source>
        <dbReference type="EMBL" id="PWY93418.1"/>
    </source>
</evidence>
<dbReference type="GO" id="GO:0000272">
    <property type="term" value="P:polysaccharide catabolic process"/>
    <property type="evidence" value="ECO:0007669"/>
    <property type="project" value="UniProtKB-KW"/>
</dbReference>
<comment type="subcellular location">
    <subcellularLocation>
        <location evidence="2 11">Secreted</location>
    </subcellularLocation>
</comment>
<proteinExistence type="inferred from homology"/>
<comment type="caution">
    <text evidence="12">The sequence shown here is derived from an EMBL/GenBank/DDBJ whole genome shotgun (WGS) entry which is preliminary data.</text>
</comment>
<evidence type="ECO:0000256" key="6">
    <source>
        <dbReference type="ARBA" id="ARBA00022801"/>
    </source>
</evidence>
<dbReference type="RefSeq" id="XP_025470179.1">
    <property type="nucleotide sequence ID" value="XM_025616740.1"/>
</dbReference>
<evidence type="ECO:0000256" key="10">
    <source>
        <dbReference type="ARBA" id="ARBA00029386"/>
    </source>
</evidence>
<feature type="chain" id="PRO_5016188784" description="Endo-chitosanase" evidence="11">
    <location>
        <begin position="22"/>
        <end position="239"/>
    </location>
</feature>
<evidence type="ECO:0000256" key="11">
    <source>
        <dbReference type="RuleBase" id="RU361208"/>
    </source>
</evidence>
<dbReference type="GO" id="GO:0016977">
    <property type="term" value="F:chitosanase activity"/>
    <property type="evidence" value="ECO:0007669"/>
    <property type="project" value="UniProtKB-EC"/>
</dbReference>
<feature type="signal peptide" evidence="11">
    <location>
        <begin position="1"/>
        <end position="21"/>
    </location>
</feature>